<feature type="signal peptide" evidence="1">
    <location>
        <begin position="1"/>
        <end position="16"/>
    </location>
</feature>
<feature type="chain" id="PRO_5041429746" description="ZP domain-containing protein" evidence="1">
    <location>
        <begin position="17"/>
        <end position="253"/>
    </location>
</feature>
<comment type="caution">
    <text evidence="2">The sequence shown here is derived from an EMBL/GenBank/DDBJ whole genome shotgun (WGS) entry which is preliminary data.</text>
</comment>
<sequence length="253" mass="28261">MKSLVPLIALAVFVWAEELPIYAEEHKIESCDYEVIAEGLYRTLVTKHPSLCKLHVQASEGSSVVVTVKSKGQSCSSDPSKIFVVEDGKNSQLECDGNEERLTSASSTIGIVYSPRKAHLISFKFVKRLPCNTSIGFNTVDQSFLLENKRGENCLVLVPGRTKVVLERLHLVEDDCRSHIQMRTGPHISELKFSSRLFCAEDNNLRNAKTVITCNKGVILFKSESIIPESVMFHIEIVEDDTALAIAHYKCFE</sequence>
<accession>A0AA39LH54</accession>
<keyword evidence="1" id="KW-0732">Signal</keyword>
<gene>
    <name evidence="2" type="ORF">QR680_001906</name>
</gene>
<dbReference type="Proteomes" id="UP001175271">
    <property type="component" value="Unassembled WGS sequence"/>
</dbReference>
<name>A0AA39LH54_9BILA</name>
<protein>
    <recommendedName>
        <fullName evidence="4">ZP domain-containing protein</fullName>
    </recommendedName>
</protein>
<proteinExistence type="predicted"/>
<evidence type="ECO:0000256" key="1">
    <source>
        <dbReference type="SAM" id="SignalP"/>
    </source>
</evidence>
<keyword evidence="3" id="KW-1185">Reference proteome</keyword>
<dbReference type="EMBL" id="JAUCMV010000005">
    <property type="protein sequence ID" value="KAK0396904.1"/>
    <property type="molecule type" value="Genomic_DNA"/>
</dbReference>
<evidence type="ECO:0000313" key="3">
    <source>
        <dbReference type="Proteomes" id="UP001175271"/>
    </source>
</evidence>
<evidence type="ECO:0000313" key="2">
    <source>
        <dbReference type="EMBL" id="KAK0396904.1"/>
    </source>
</evidence>
<dbReference type="AlphaFoldDB" id="A0AA39LH54"/>
<evidence type="ECO:0008006" key="4">
    <source>
        <dbReference type="Google" id="ProtNLM"/>
    </source>
</evidence>
<organism evidence="2 3">
    <name type="scientific">Steinernema hermaphroditum</name>
    <dbReference type="NCBI Taxonomy" id="289476"/>
    <lineage>
        <taxon>Eukaryota</taxon>
        <taxon>Metazoa</taxon>
        <taxon>Ecdysozoa</taxon>
        <taxon>Nematoda</taxon>
        <taxon>Chromadorea</taxon>
        <taxon>Rhabditida</taxon>
        <taxon>Tylenchina</taxon>
        <taxon>Panagrolaimomorpha</taxon>
        <taxon>Strongyloidoidea</taxon>
        <taxon>Steinernematidae</taxon>
        <taxon>Steinernema</taxon>
    </lineage>
</organism>
<reference evidence="2" key="1">
    <citation type="submission" date="2023-06" db="EMBL/GenBank/DDBJ databases">
        <title>Genomic analysis of the entomopathogenic nematode Steinernema hermaphroditum.</title>
        <authorList>
            <person name="Schwarz E.M."/>
            <person name="Heppert J.K."/>
            <person name="Baniya A."/>
            <person name="Schwartz H.T."/>
            <person name="Tan C.-H."/>
            <person name="Antoshechkin I."/>
            <person name="Sternberg P.W."/>
            <person name="Goodrich-Blair H."/>
            <person name="Dillman A.R."/>
        </authorList>
    </citation>
    <scope>NUCLEOTIDE SEQUENCE</scope>
    <source>
        <strain evidence="2">PS9179</strain>
        <tissue evidence="2">Whole animal</tissue>
    </source>
</reference>